<dbReference type="InterPro" id="IPR007867">
    <property type="entry name" value="GMC_OxRtase_C"/>
</dbReference>
<evidence type="ECO:0000259" key="4">
    <source>
        <dbReference type="Pfam" id="PF00732"/>
    </source>
</evidence>
<feature type="domain" description="Glucose-methanol-choline oxidoreductase N-terminal" evidence="4">
    <location>
        <begin position="62"/>
        <end position="192"/>
    </location>
</feature>
<feature type="signal peptide" evidence="3">
    <location>
        <begin position="1"/>
        <end position="30"/>
    </location>
</feature>
<evidence type="ECO:0000256" key="3">
    <source>
        <dbReference type="SAM" id="SignalP"/>
    </source>
</evidence>
<dbReference type="InterPro" id="IPR000172">
    <property type="entry name" value="GMC_OxRdtase_N"/>
</dbReference>
<gene>
    <name evidence="7" type="primary">LOC117649328</name>
</gene>
<dbReference type="InterPro" id="IPR012132">
    <property type="entry name" value="GMC_OxRdtase"/>
</dbReference>
<evidence type="ECO:0000256" key="1">
    <source>
        <dbReference type="ARBA" id="ARBA00010790"/>
    </source>
</evidence>
<reference evidence="7" key="1">
    <citation type="submission" date="2025-08" db="UniProtKB">
        <authorList>
            <consortium name="RefSeq"/>
        </authorList>
    </citation>
    <scope>IDENTIFICATION</scope>
    <source>
        <tissue evidence="7">Total insect</tissue>
    </source>
</reference>
<proteinExistence type="inferred from homology"/>
<evidence type="ECO:0000259" key="5">
    <source>
        <dbReference type="Pfam" id="PF05199"/>
    </source>
</evidence>
<feature type="active site" description="Proton donor" evidence="2">
    <location>
        <position position="408"/>
    </location>
</feature>
<dbReference type="Pfam" id="PF00732">
    <property type="entry name" value="GMC_oxred_N"/>
    <property type="match status" value="1"/>
</dbReference>
<dbReference type="Proteomes" id="UP000515158">
    <property type="component" value="Unplaced"/>
</dbReference>
<dbReference type="Gene3D" id="3.30.560.10">
    <property type="entry name" value="Glucose Oxidase, domain 3"/>
    <property type="match status" value="2"/>
</dbReference>
<dbReference type="GO" id="GO:0050660">
    <property type="term" value="F:flavin adenine dinucleotide binding"/>
    <property type="evidence" value="ECO:0007669"/>
    <property type="project" value="InterPro"/>
</dbReference>
<dbReference type="Gene3D" id="3.50.50.60">
    <property type="entry name" value="FAD/NAD(P)-binding domain"/>
    <property type="match status" value="2"/>
</dbReference>
<dbReference type="PANTHER" id="PTHR11552:SF158">
    <property type="entry name" value="GH23626P-RELATED"/>
    <property type="match status" value="1"/>
</dbReference>
<dbReference type="PANTHER" id="PTHR11552">
    <property type="entry name" value="GLUCOSE-METHANOL-CHOLINE GMC OXIDOREDUCTASE"/>
    <property type="match status" value="1"/>
</dbReference>
<dbReference type="Pfam" id="PF05199">
    <property type="entry name" value="GMC_oxred_C"/>
    <property type="match status" value="1"/>
</dbReference>
<name>A0A6P8ZRQ3_THRPL</name>
<dbReference type="RefSeq" id="XP_034247858.1">
    <property type="nucleotide sequence ID" value="XM_034391967.1"/>
</dbReference>
<dbReference type="SUPFAM" id="SSF54373">
    <property type="entry name" value="FAD-linked reductases, C-terminal domain"/>
    <property type="match status" value="1"/>
</dbReference>
<dbReference type="GO" id="GO:0016614">
    <property type="term" value="F:oxidoreductase activity, acting on CH-OH group of donors"/>
    <property type="evidence" value="ECO:0007669"/>
    <property type="project" value="InterPro"/>
</dbReference>
<protein>
    <submittedName>
        <fullName evidence="7">Glucose dehydrogenase [FAD, quinone]-like isoform X2</fullName>
    </submittedName>
</protein>
<dbReference type="GeneID" id="117649328"/>
<keyword evidence="3" id="KW-0732">Signal</keyword>
<organism evidence="7">
    <name type="scientific">Thrips palmi</name>
    <name type="common">Melon thrips</name>
    <dbReference type="NCBI Taxonomy" id="161013"/>
    <lineage>
        <taxon>Eukaryota</taxon>
        <taxon>Metazoa</taxon>
        <taxon>Ecdysozoa</taxon>
        <taxon>Arthropoda</taxon>
        <taxon>Hexapoda</taxon>
        <taxon>Insecta</taxon>
        <taxon>Pterygota</taxon>
        <taxon>Neoptera</taxon>
        <taxon>Paraneoptera</taxon>
        <taxon>Thysanoptera</taxon>
        <taxon>Terebrantia</taxon>
        <taxon>Thripoidea</taxon>
        <taxon>Thripidae</taxon>
        <taxon>Thrips</taxon>
    </lineage>
</organism>
<comment type="similarity">
    <text evidence="1">Belongs to the GMC oxidoreductase family.</text>
</comment>
<dbReference type="SUPFAM" id="SSF51905">
    <property type="entry name" value="FAD/NAD(P)-binding domain"/>
    <property type="match status" value="1"/>
</dbReference>
<evidence type="ECO:0000313" key="7">
    <source>
        <dbReference type="RefSeq" id="XP_034247858.1"/>
    </source>
</evidence>
<feature type="active site" description="Proton acceptor" evidence="2">
    <location>
        <position position="452"/>
    </location>
</feature>
<dbReference type="PIRSF" id="PIRSF000137">
    <property type="entry name" value="Alcohol_oxidase"/>
    <property type="match status" value="1"/>
</dbReference>
<feature type="chain" id="PRO_5028455902" evidence="3">
    <location>
        <begin position="31"/>
        <end position="482"/>
    </location>
</feature>
<accession>A0A6P8ZRQ3</accession>
<evidence type="ECO:0000313" key="6">
    <source>
        <dbReference type="Proteomes" id="UP000515158"/>
    </source>
</evidence>
<evidence type="ECO:0000256" key="2">
    <source>
        <dbReference type="PIRSR" id="PIRSR000137-1"/>
    </source>
</evidence>
<dbReference type="OrthoDB" id="269227at2759"/>
<dbReference type="AlphaFoldDB" id="A0A6P8ZRQ3"/>
<keyword evidence="6" id="KW-1185">Reference proteome</keyword>
<feature type="domain" description="Glucose-methanol-choline oxidoreductase C-terminal" evidence="5">
    <location>
        <begin position="320"/>
        <end position="461"/>
    </location>
</feature>
<sequence>MATMTTFLSAAPRTLLPLLLLCSAASRTAGQGLTESLLLSLVHEVTGGAYEPPDRGVPLPQYDFVVVGAGTAGCALAARLTEVAGWSVLLVEAGGRENFAMDIPIVANMLQFSEANWKYRTQPSDKACLGMSGHRCNYPRGKVMGGSSVLNYMIYNRGHPNDYDNWERMGSEGWAFKDVLPYFKKLENMMDVGIPVVADLPVGYNLMDHVSAGAVIFLVNDTVSIRTERVTSSQKDLIDYFSHNTGPLTIPGGCESVAFLALDGNTSGWPDLELLFVSGSLTSDVTLKDGFGLDRKLYQQVFGRVEQLDSWMPLPMLLRPKSKGRVMLRDRNPLRKPLIFHNYFDHPEDLDTLVDGVLESIKMSNTRAFQRFGSRLHDTPIPACRHHGFGSRDYWRCHIRHFPFTIYHQSGTCRMGRRGDPLAVLDPRLRVQGVGRLRVVDASVMPMIPAAHTNAPTYMIAEKAADMIKEDNGVAPPARPSK</sequence>
<dbReference type="InterPro" id="IPR036188">
    <property type="entry name" value="FAD/NAD-bd_sf"/>
</dbReference>